<evidence type="ECO:0000313" key="4">
    <source>
        <dbReference type="Proteomes" id="UP000199250"/>
    </source>
</evidence>
<sequence length="48" mass="5236">MLISLVLSIVFACFILFVAGLCLGRWMRPSSGSTTNMTNMEGVANRAR</sequence>
<gene>
    <name evidence="2" type="ORF">SAMN04244572_03838</name>
    <name evidence="1" type="ORF">SAMN04244579_03885</name>
</gene>
<evidence type="ECO:0000313" key="2">
    <source>
        <dbReference type="EMBL" id="SEJ40699.1"/>
    </source>
</evidence>
<reference evidence="3 4" key="1">
    <citation type="submission" date="2016-10" db="EMBL/GenBank/DDBJ databases">
        <authorList>
            <person name="de Groot N.N."/>
        </authorList>
    </citation>
    <scope>NUCLEOTIDE SEQUENCE [LARGE SCALE GENOMIC DNA]</scope>
    <source>
        <strain evidence="1 3">DSM 1041</strain>
        <strain evidence="2 4">DSM 373</strain>
    </source>
</reference>
<dbReference type="Proteomes" id="UP000199005">
    <property type="component" value="Unassembled WGS sequence"/>
</dbReference>
<evidence type="ECO:0000313" key="1">
    <source>
        <dbReference type="EMBL" id="SEJ31165.1"/>
    </source>
</evidence>
<dbReference type="EMBL" id="FNYQ01000093">
    <property type="protein sequence ID" value="SEJ40699.1"/>
    <property type="molecule type" value="Genomic_DNA"/>
</dbReference>
<accession>A0A1H6YHG3</accession>
<protein>
    <submittedName>
        <fullName evidence="2">Uncharacterized protein</fullName>
    </submittedName>
</protein>
<organism evidence="2 4">
    <name type="scientific">Azotobacter beijerinckii</name>
    <dbReference type="NCBI Taxonomy" id="170623"/>
    <lineage>
        <taxon>Bacteria</taxon>
        <taxon>Pseudomonadati</taxon>
        <taxon>Pseudomonadota</taxon>
        <taxon>Gammaproteobacteria</taxon>
        <taxon>Pseudomonadales</taxon>
        <taxon>Pseudomonadaceae</taxon>
        <taxon>Azotobacter</taxon>
    </lineage>
</organism>
<proteinExistence type="predicted"/>
<dbReference type="EMBL" id="FNYO01000069">
    <property type="protein sequence ID" value="SEJ31165.1"/>
    <property type="molecule type" value="Genomic_DNA"/>
</dbReference>
<dbReference type="Proteomes" id="UP000199250">
    <property type="component" value="Unassembled WGS sequence"/>
</dbReference>
<dbReference type="AlphaFoldDB" id="A0A1H6YHG3"/>
<dbReference type="RefSeq" id="WP_170849424.1">
    <property type="nucleotide sequence ID" value="NZ_FNYO01000069.1"/>
</dbReference>
<name>A0A1H6YHG3_9GAMM</name>
<evidence type="ECO:0000313" key="3">
    <source>
        <dbReference type="Proteomes" id="UP000199005"/>
    </source>
</evidence>